<dbReference type="EMBL" id="VJMH01005150">
    <property type="protein sequence ID" value="KAF0699891.1"/>
    <property type="molecule type" value="Genomic_DNA"/>
</dbReference>
<dbReference type="AlphaFoldDB" id="A0A6A4YPW1"/>
<accession>A0A6A4YPW1</accession>
<evidence type="ECO:0000256" key="1">
    <source>
        <dbReference type="SAM" id="Phobius"/>
    </source>
</evidence>
<protein>
    <submittedName>
        <fullName evidence="2">Uncharacterized protein</fullName>
    </submittedName>
</protein>
<dbReference type="PROSITE" id="PS51257">
    <property type="entry name" value="PROKAR_LIPOPROTEIN"/>
    <property type="match status" value="1"/>
</dbReference>
<proteinExistence type="predicted"/>
<keyword evidence="1" id="KW-0812">Transmembrane</keyword>
<reference evidence="2" key="1">
    <citation type="submission" date="2019-06" db="EMBL/GenBank/DDBJ databases">
        <title>Genomics analysis of Aphanomyces spp. identifies a new class of oomycete effector associated with host adaptation.</title>
        <authorList>
            <person name="Gaulin E."/>
        </authorList>
    </citation>
    <scope>NUCLEOTIDE SEQUENCE</scope>
    <source>
        <strain evidence="2">CBS 578.67</strain>
    </source>
</reference>
<feature type="non-terminal residue" evidence="2">
    <location>
        <position position="128"/>
    </location>
</feature>
<name>A0A6A4YPW1_9STRA</name>
<comment type="caution">
    <text evidence="2">The sequence shown here is derived from an EMBL/GenBank/DDBJ whole genome shotgun (WGS) entry which is preliminary data.</text>
</comment>
<feature type="transmembrane region" description="Helical" evidence="1">
    <location>
        <begin position="22"/>
        <end position="39"/>
    </location>
</feature>
<gene>
    <name evidence="2" type="ORF">As57867_009529</name>
</gene>
<keyword evidence="1" id="KW-0472">Membrane</keyword>
<keyword evidence="1" id="KW-1133">Transmembrane helix</keyword>
<organism evidence="2">
    <name type="scientific">Aphanomyces stellatus</name>
    <dbReference type="NCBI Taxonomy" id="120398"/>
    <lineage>
        <taxon>Eukaryota</taxon>
        <taxon>Sar</taxon>
        <taxon>Stramenopiles</taxon>
        <taxon>Oomycota</taxon>
        <taxon>Saprolegniomycetes</taxon>
        <taxon>Saprolegniales</taxon>
        <taxon>Verrucalvaceae</taxon>
        <taxon>Aphanomyces</taxon>
    </lineage>
</organism>
<sequence>MGVKVSVDVAVSTSDPPSHRRGWLYVIASIGCGIYYLTVAHTHFANDLWWAGYTSTGPQALLVDLVNANLAARSTGPLDILDTTAVTKAVGTMKTDVSPTYVWQLLFSELTTVEYAVTNLRTLDPGQL</sequence>
<evidence type="ECO:0000313" key="2">
    <source>
        <dbReference type="EMBL" id="KAF0699891.1"/>
    </source>
</evidence>